<dbReference type="GO" id="GO:0003899">
    <property type="term" value="F:DNA-directed RNA polymerase activity"/>
    <property type="evidence" value="ECO:0007669"/>
    <property type="project" value="UniProtKB-UniRule"/>
</dbReference>
<protein>
    <recommendedName>
        <fullName evidence="4">DNA-directed RNA polymerases I, II, and III subunit RPABC3</fullName>
    </recommendedName>
</protein>
<dbReference type="GO" id="GO:0005736">
    <property type="term" value="C:RNA polymerase I complex"/>
    <property type="evidence" value="ECO:0007669"/>
    <property type="project" value="TreeGrafter"/>
</dbReference>
<dbReference type="SUPFAM" id="SSF50249">
    <property type="entry name" value="Nucleic acid-binding proteins"/>
    <property type="match status" value="1"/>
</dbReference>
<dbReference type="EMBL" id="JAUKUD010000002">
    <property type="protein sequence ID" value="KAK0751186.1"/>
    <property type="molecule type" value="Genomic_DNA"/>
</dbReference>
<dbReference type="GO" id="GO:0005665">
    <property type="term" value="C:RNA polymerase II, core complex"/>
    <property type="evidence" value="ECO:0007669"/>
    <property type="project" value="UniProtKB-UniRule"/>
</dbReference>
<dbReference type="Proteomes" id="UP001172155">
    <property type="component" value="Unassembled WGS sequence"/>
</dbReference>
<dbReference type="PIRSF" id="PIRSF000779">
    <property type="entry name" value="RNA_pol_Rpb8"/>
    <property type="match status" value="1"/>
</dbReference>
<evidence type="ECO:0000256" key="2">
    <source>
        <dbReference type="ARBA" id="ARBA00008912"/>
    </source>
</evidence>
<comment type="subcellular location">
    <subcellularLocation>
        <location evidence="1">Nucleus</location>
    </subcellularLocation>
</comment>
<dbReference type="AlphaFoldDB" id="A0AA40K9Y8"/>
<evidence type="ECO:0000313" key="6">
    <source>
        <dbReference type="Proteomes" id="UP001172155"/>
    </source>
</evidence>
<dbReference type="InterPro" id="IPR005570">
    <property type="entry name" value="RPABC3"/>
</dbReference>
<comment type="caution">
    <text evidence="5">The sequence shown here is derived from an EMBL/GenBank/DDBJ whole genome shotgun (WGS) entry which is preliminary data.</text>
</comment>
<sequence length="151" mass="16925">MASMASDAQLFEDSFRVNRLSDPKYDKCDRLYCTSTDEQTTMDLDINNELFPCSVGDNLHIVIATSLSLDGTKDDEKGWRDTSKAGAAEATLADMFDYVMYGKIYKFEDGTDGQRIKAYTSFGGLLMALDGPYKKLTPLRVDNVYLLVKKI</sequence>
<dbReference type="GO" id="GO:0005666">
    <property type="term" value="C:RNA polymerase III complex"/>
    <property type="evidence" value="ECO:0007669"/>
    <property type="project" value="TreeGrafter"/>
</dbReference>
<evidence type="ECO:0000256" key="3">
    <source>
        <dbReference type="ARBA" id="ARBA00023242"/>
    </source>
</evidence>
<organism evidence="5 6">
    <name type="scientific">Schizothecium vesticola</name>
    <dbReference type="NCBI Taxonomy" id="314040"/>
    <lineage>
        <taxon>Eukaryota</taxon>
        <taxon>Fungi</taxon>
        <taxon>Dikarya</taxon>
        <taxon>Ascomycota</taxon>
        <taxon>Pezizomycotina</taxon>
        <taxon>Sordariomycetes</taxon>
        <taxon>Sordariomycetidae</taxon>
        <taxon>Sordariales</taxon>
        <taxon>Schizotheciaceae</taxon>
        <taxon>Schizothecium</taxon>
    </lineage>
</organism>
<dbReference type="PANTHER" id="PTHR10917">
    <property type="entry name" value="DNA-DIRECTED RNA POLYMERASES I, II, AND III SUBUNIT RPABC3"/>
    <property type="match status" value="1"/>
</dbReference>
<dbReference type="InterPro" id="IPR012340">
    <property type="entry name" value="NA-bd_OB-fold"/>
</dbReference>
<name>A0AA40K9Y8_9PEZI</name>
<comment type="function">
    <text evidence="4">DNA-dependent RNA polymerase catalyzes the transcription of DNA into RNA using the four ribonucleoside triphosphates as substrates. Common component of RNA polymerases I, II and III which synthesize ribosomal RNA precursors, mRNA precursors and many functional non-coding RNAs, and small RNAs, such as 5S rRNA and tRNAs, respectively.</text>
</comment>
<keyword evidence="6" id="KW-1185">Reference proteome</keyword>
<dbReference type="GO" id="GO:0006351">
    <property type="term" value="P:DNA-templated transcription"/>
    <property type="evidence" value="ECO:0007669"/>
    <property type="project" value="UniProtKB-UniRule"/>
</dbReference>
<keyword evidence="3 4" id="KW-0539">Nucleus</keyword>
<reference evidence="5" key="1">
    <citation type="submission" date="2023-06" db="EMBL/GenBank/DDBJ databases">
        <title>Genome-scale phylogeny and comparative genomics of the fungal order Sordariales.</title>
        <authorList>
            <consortium name="Lawrence Berkeley National Laboratory"/>
            <person name="Hensen N."/>
            <person name="Bonometti L."/>
            <person name="Westerberg I."/>
            <person name="Brannstrom I.O."/>
            <person name="Guillou S."/>
            <person name="Cros-Aarteil S."/>
            <person name="Calhoun S."/>
            <person name="Haridas S."/>
            <person name="Kuo A."/>
            <person name="Mondo S."/>
            <person name="Pangilinan J."/>
            <person name="Riley R."/>
            <person name="LaButti K."/>
            <person name="Andreopoulos B."/>
            <person name="Lipzen A."/>
            <person name="Chen C."/>
            <person name="Yanf M."/>
            <person name="Daum C."/>
            <person name="Ng V."/>
            <person name="Clum A."/>
            <person name="Steindorff A."/>
            <person name="Ohm R."/>
            <person name="Martin F."/>
            <person name="Silar P."/>
            <person name="Natvig D."/>
            <person name="Lalanne C."/>
            <person name="Gautier V."/>
            <person name="Ament-velasquez S.L."/>
            <person name="Kruys A."/>
            <person name="Hutchinson M.I."/>
            <person name="Powell A.J."/>
            <person name="Barry K."/>
            <person name="Miller A.N."/>
            <person name="Grigoriev I.V."/>
            <person name="Debuchy R."/>
            <person name="Gladieux P."/>
            <person name="Thoren M.H."/>
            <person name="Johannesson H."/>
        </authorList>
    </citation>
    <scope>NUCLEOTIDE SEQUENCE</scope>
    <source>
        <strain evidence="5">SMH3187-1</strain>
    </source>
</reference>
<dbReference type="Gene3D" id="2.40.50.140">
    <property type="entry name" value="Nucleic acid-binding proteins"/>
    <property type="match status" value="1"/>
</dbReference>
<evidence type="ECO:0000256" key="4">
    <source>
        <dbReference type="PIRNR" id="PIRNR000779"/>
    </source>
</evidence>
<comment type="similarity">
    <text evidence="2 4">Belongs to the eukaryotic RPB8 RNA polymerase subunit family.</text>
</comment>
<evidence type="ECO:0000256" key="1">
    <source>
        <dbReference type="ARBA" id="ARBA00004123"/>
    </source>
</evidence>
<accession>A0AA40K9Y8</accession>
<dbReference type="PANTHER" id="PTHR10917:SF0">
    <property type="entry name" value="DNA-DIRECTED RNA POLYMERASES I, II, AND III SUBUNIT RPABC3"/>
    <property type="match status" value="1"/>
</dbReference>
<proteinExistence type="inferred from homology"/>
<evidence type="ECO:0000313" key="5">
    <source>
        <dbReference type="EMBL" id="KAK0751186.1"/>
    </source>
</evidence>
<gene>
    <name evidence="5" type="ORF">B0T18DRAFT_319686</name>
</gene>
<dbReference type="Pfam" id="PF03870">
    <property type="entry name" value="RNA_pol_Rpb8"/>
    <property type="match status" value="1"/>
</dbReference>
<dbReference type="SMART" id="SM00658">
    <property type="entry name" value="RPOL8c"/>
    <property type="match status" value="1"/>
</dbReference>
<dbReference type="FunFam" id="2.40.50.140:FF:000191">
    <property type="entry name" value="DNA-directed RNA polymerases I, II, and III subunit RPABC3"/>
    <property type="match status" value="1"/>
</dbReference>